<evidence type="ECO:0000259" key="1">
    <source>
        <dbReference type="Pfam" id="PF18735"/>
    </source>
</evidence>
<reference evidence="2 3" key="1">
    <citation type="submission" date="2018-11" db="EMBL/GenBank/DDBJ databases">
        <title>Lysobacter cryohumiis sp. nov., isolated from soil in the Tianshan Mountains, Xinjiang, China.</title>
        <authorList>
            <person name="Luo Y."/>
            <person name="Sheng H."/>
        </authorList>
    </citation>
    <scope>NUCLEOTIDE SEQUENCE [LARGE SCALE GENOMIC DNA]</scope>
    <source>
        <strain evidence="2 3">ZS60</strain>
    </source>
</reference>
<name>A0A3M8SZC5_9GAMM</name>
<dbReference type="InterPro" id="IPR041519">
    <property type="entry name" value="HEPN_RiboL-PSP"/>
</dbReference>
<accession>A0A3M8SZC5</accession>
<dbReference type="Pfam" id="PF18735">
    <property type="entry name" value="HEPN_RiboL-PSP"/>
    <property type="match status" value="1"/>
</dbReference>
<feature type="domain" description="RiboL-PSP-HEPN" evidence="1">
    <location>
        <begin position="18"/>
        <end position="190"/>
    </location>
</feature>
<keyword evidence="3" id="KW-1185">Reference proteome</keyword>
<dbReference type="AlphaFoldDB" id="A0A3M8SZC5"/>
<comment type="caution">
    <text evidence="2">The sequence shown here is derived from an EMBL/GenBank/DDBJ whole genome shotgun (WGS) entry which is preliminary data.</text>
</comment>
<evidence type="ECO:0000313" key="2">
    <source>
        <dbReference type="EMBL" id="RNF86173.1"/>
    </source>
</evidence>
<proteinExistence type="predicted"/>
<evidence type="ECO:0000313" key="3">
    <source>
        <dbReference type="Proteomes" id="UP000267049"/>
    </source>
</evidence>
<protein>
    <recommendedName>
        <fullName evidence="1">RiboL-PSP-HEPN domain-containing protein</fullName>
    </recommendedName>
</protein>
<organism evidence="2 3">
    <name type="scientific">Montanilutibacter psychrotolerans</name>
    <dbReference type="NCBI Taxonomy" id="1327343"/>
    <lineage>
        <taxon>Bacteria</taxon>
        <taxon>Pseudomonadati</taxon>
        <taxon>Pseudomonadota</taxon>
        <taxon>Gammaproteobacteria</taxon>
        <taxon>Lysobacterales</taxon>
        <taxon>Lysobacteraceae</taxon>
        <taxon>Montanilutibacter</taxon>
    </lineage>
</organism>
<gene>
    <name evidence="2" type="ORF">EER27_01740</name>
</gene>
<sequence length="201" mass="22187">MKVVDSLMSYVKAGQGKPSTKERALFAASVVFTYGIWENYVEQLALELAGHVATIIRPENVPEEVKKVLEKKTAWELAISPGWKELWLAYVREKAIGDDSDKFGMNTARAGQVKHLLSLAGVKNAFDGVEDGIAPPHLDSKKRNAIDAVEALVTLRGEIVHTGKVPDELSKGRVIEWRGFIEQLTKKIDASCRTQCQAILS</sequence>
<dbReference type="Proteomes" id="UP000267049">
    <property type="component" value="Unassembled WGS sequence"/>
</dbReference>
<dbReference type="EMBL" id="RIBS01000001">
    <property type="protein sequence ID" value="RNF86173.1"/>
    <property type="molecule type" value="Genomic_DNA"/>
</dbReference>